<dbReference type="STRING" id="695939.SAMN00790413_03561"/>
<evidence type="ECO:0000313" key="2">
    <source>
        <dbReference type="Proteomes" id="UP000192582"/>
    </source>
</evidence>
<sequence length="106" mass="12265">MKKKRYEVRATASIGHRNFEIFDNQDRMTIASFNVMGRDDRTKEAVLRKPAEEYCERLNAEHDDQQQTKVAREAIWDHLLALPNSDVQQLALALERGGRLRGVVKV</sequence>
<organism evidence="1 2">
    <name type="scientific">Deinococcus hopiensis KR-140</name>
    <dbReference type="NCBI Taxonomy" id="695939"/>
    <lineage>
        <taxon>Bacteria</taxon>
        <taxon>Thermotogati</taxon>
        <taxon>Deinococcota</taxon>
        <taxon>Deinococci</taxon>
        <taxon>Deinococcales</taxon>
        <taxon>Deinococcaceae</taxon>
        <taxon>Deinococcus</taxon>
    </lineage>
</organism>
<reference evidence="1 2" key="1">
    <citation type="submission" date="2017-04" db="EMBL/GenBank/DDBJ databases">
        <authorList>
            <person name="Afonso C.L."/>
            <person name="Miller P.J."/>
            <person name="Scott M.A."/>
            <person name="Spackman E."/>
            <person name="Goraichik I."/>
            <person name="Dimitrov K.M."/>
            <person name="Suarez D.L."/>
            <person name="Swayne D.E."/>
        </authorList>
    </citation>
    <scope>NUCLEOTIDE SEQUENCE [LARGE SCALE GENOMIC DNA]</scope>
    <source>
        <strain evidence="1 2">KR-140</strain>
    </source>
</reference>
<proteinExistence type="predicted"/>
<name>A0A1W1UXK4_9DEIO</name>
<dbReference type="RefSeq" id="WP_084047482.1">
    <property type="nucleotide sequence ID" value="NZ_FWWU01000008.1"/>
</dbReference>
<protein>
    <submittedName>
        <fullName evidence="1">Uncharacterized protein</fullName>
    </submittedName>
</protein>
<evidence type="ECO:0000313" key="1">
    <source>
        <dbReference type="EMBL" id="SMB85835.1"/>
    </source>
</evidence>
<gene>
    <name evidence="1" type="ORF">SAMN00790413_03561</name>
</gene>
<dbReference type="AlphaFoldDB" id="A0A1W1UXK4"/>
<dbReference type="EMBL" id="FWWU01000008">
    <property type="protein sequence ID" value="SMB85835.1"/>
    <property type="molecule type" value="Genomic_DNA"/>
</dbReference>
<keyword evidence="2" id="KW-1185">Reference proteome</keyword>
<accession>A0A1W1UXK4</accession>
<dbReference type="Proteomes" id="UP000192582">
    <property type="component" value="Unassembled WGS sequence"/>
</dbReference>